<organism evidence="1 2">
    <name type="scientific">Gigaspora margarita</name>
    <dbReference type="NCBI Taxonomy" id="4874"/>
    <lineage>
        <taxon>Eukaryota</taxon>
        <taxon>Fungi</taxon>
        <taxon>Fungi incertae sedis</taxon>
        <taxon>Mucoromycota</taxon>
        <taxon>Glomeromycotina</taxon>
        <taxon>Glomeromycetes</taxon>
        <taxon>Diversisporales</taxon>
        <taxon>Gigasporaceae</taxon>
        <taxon>Gigaspora</taxon>
    </lineage>
</organism>
<name>A0A8H4ET48_GIGMA</name>
<keyword evidence="2" id="KW-1185">Reference proteome</keyword>
<proteinExistence type="predicted"/>
<gene>
    <name evidence="1" type="ORF">F8M41_025452</name>
</gene>
<evidence type="ECO:0000313" key="2">
    <source>
        <dbReference type="Proteomes" id="UP000439903"/>
    </source>
</evidence>
<evidence type="ECO:0000313" key="1">
    <source>
        <dbReference type="EMBL" id="KAF0549272.1"/>
    </source>
</evidence>
<accession>A0A8H4ET48</accession>
<dbReference type="EMBL" id="WTPW01000092">
    <property type="protein sequence ID" value="KAF0549272.1"/>
    <property type="molecule type" value="Genomic_DNA"/>
</dbReference>
<sequence>MPITFPEFSLRTENIDKMVQKIDSIYAHVLPLRNENINMIQNCFYPCPCGRWGRSYCVLKYQQQEIQ</sequence>
<dbReference type="Proteomes" id="UP000439903">
    <property type="component" value="Unassembled WGS sequence"/>
</dbReference>
<protein>
    <submittedName>
        <fullName evidence="1">Uncharacterized protein</fullName>
    </submittedName>
</protein>
<dbReference type="AlphaFoldDB" id="A0A8H4ET48"/>
<reference evidence="1 2" key="1">
    <citation type="journal article" date="2019" name="Environ. Microbiol.">
        <title>At the nexus of three kingdoms: the genome of the mycorrhizal fungus Gigaspora margarita provides insights into plant, endobacterial and fungal interactions.</title>
        <authorList>
            <person name="Venice F."/>
            <person name="Ghignone S."/>
            <person name="Salvioli di Fossalunga A."/>
            <person name="Amselem J."/>
            <person name="Novero M."/>
            <person name="Xianan X."/>
            <person name="Sedzielewska Toro K."/>
            <person name="Morin E."/>
            <person name="Lipzen A."/>
            <person name="Grigoriev I.V."/>
            <person name="Henrissat B."/>
            <person name="Martin F.M."/>
            <person name="Bonfante P."/>
        </authorList>
    </citation>
    <scope>NUCLEOTIDE SEQUENCE [LARGE SCALE GENOMIC DNA]</scope>
    <source>
        <strain evidence="1 2">BEG34</strain>
    </source>
</reference>
<comment type="caution">
    <text evidence="1">The sequence shown here is derived from an EMBL/GenBank/DDBJ whole genome shotgun (WGS) entry which is preliminary data.</text>
</comment>